<comment type="pathway">
    <text evidence="4">Lipid metabolism.</text>
</comment>
<feature type="transmembrane region" description="Helical" evidence="19">
    <location>
        <begin position="110"/>
        <end position="129"/>
    </location>
</feature>
<evidence type="ECO:0000256" key="11">
    <source>
        <dbReference type="ARBA" id="ARBA00022692"/>
    </source>
</evidence>
<gene>
    <name evidence="20" type="primary">cdsA</name>
    <name evidence="20" type="ORF">GCM10008986_23280</name>
</gene>
<comment type="similarity">
    <text evidence="5 18">Belongs to the CDS family.</text>
</comment>
<name>A0ABP3L921_9BACI</name>
<comment type="catalytic activity">
    <reaction evidence="1 18">
        <text>a 1,2-diacyl-sn-glycero-3-phosphate + CTP + H(+) = a CDP-1,2-diacyl-sn-glycerol + diphosphate</text>
        <dbReference type="Rhea" id="RHEA:16229"/>
        <dbReference type="ChEBI" id="CHEBI:15378"/>
        <dbReference type="ChEBI" id="CHEBI:33019"/>
        <dbReference type="ChEBI" id="CHEBI:37563"/>
        <dbReference type="ChEBI" id="CHEBI:58332"/>
        <dbReference type="ChEBI" id="CHEBI:58608"/>
        <dbReference type="EC" id="2.7.7.41"/>
    </reaction>
</comment>
<evidence type="ECO:0000256" key="6">
    <source>
        <dbReference type="ARBA" id="ARBA00012487"/>
    </source>
</evidence>
<evidence type="ECO:0000313" key="20">
    <source>
        <dbReference type="EMBL" id="GAA0495813.1"/>
    </source>
</evidence>
<feature type="transmembrane region" description="Helical" evidence="19">
    <location>
        <begin position="201"/>
        <end position="222"/>
    </location>
</feature>
<keyword evidence="14" id="KW-0443">Lipid metabolism</keyword>
<keyword evidence="17" id="KW-1208">Phospholipid metabolism</keyword>
<feature type="transmembrane region" description="Helical" evidence="19">
    <location>
        <begin position="135"/>
        <end position="154"/>
    </location>
</feature>
<evidence type="ECO:0000256" key="16">
    <source>
        <dbReference type="ARBA" id="ARBA00023209"/>
    </source>
</evidence>
<comment type="caution">
    <text evidence="20">The sequence shown here is derived from an EMBL/GenBank/DDBJ whole genome shotgun (WGS) entry which is preliminary data.</text>
</comment>
<proteinExistence type="inferred from homology"/>
<keyword evidence="8" id="KW-1003">Cell membrane</keyword>
<keyword evidence="21" id="KW-1185">Reference proteome</keyword>
<dbReference type="PANTHER" id="PTHR46382:SF1">
    <property type="entry name" value="PHOSPHATIDATE CYTIDYLYLTRANSFERASE"/>
    <property type="match status" value="1"/>
</dbReference>
<evidence type="ECO:0000256" key="1">
    <source>
        <dbReference type="ARBA" id="ARBA00001698"/>
    </source>
</evidence>
<reference evidence="21" key="1">
    <citation type="journal article" date="2019" name="Int. J. Syst. Evol. Microbiol.">
        <title>The Global Catalogue of Microorganisms (GCM) 10K type strain sequencing project: providing services to taxonomists for standard genome sequencing and annotation.</title>
        <authorList>
            <consortium name="The Broad Institute Genomics Platform"/>
            <consortium name="The Broad Institute Genome Sequencing Center for Infectious Disease"/>
            <person name="Wu L."/>
            <person name="Ma J."/>
        </authorList>
    </citation>
    <scope>NUCLEOTIDE SEQUENCE [LARGE SCALE GENOMIC DNA]</scope>
    <source>
        <strain evidence="21">JCM 12389</strain>
    </source>
</reference>
<evidence type="ECO:0000256" key="4">
    <source>
        <dbReference type="ARBA" id="ARBA00005189"/>
    </source>
</evidence>
<dbReference type="Pfam" id="PF01148">
    <property type="entry name" value="CTP_transf_1"/>
    <property type="match status" value="1"/>
</dbReference>
<dbReference type="EC" id="2.7.7.41" evidence="6 18"/>
<feature type="transmembrane region" description="Helical" evidence="19">
    <location>
        <begin position="46"/>
        <end position="66"/>
    </location>
</feature>
<keyword evidence="10 18" id="KW-0808">Transferase</keyword>
<dbReference type="RefSeq" id="WP_343841196.1">
    <property type="nucleotide sequence ID" value="NZ_BAAADO010000004.1"/>
</dbReference>
<keyword evidence="16" id="KW-0594">Phospholipid biosynthesis</keyword>
<evidence type="ECO:0000256" key="7">
    <source>
        <dbReference type="ARBA" id="ARBA00019373"/>
    </source>
</evidence>
<accession>A0ABP3L921</accession>
<evidence type="ECO:0000256" key="18">
    <source>
        <dbReference type="RuleBase" id="RU003938"/>
    </source>
</evidence>
<feature type="transmembrane region" description="Helical" evidence="19">
    <location>
        <begin position="243"/>
        <end position="263"/>
    </location>
</feature>
<evidence type="ECO:0000256" key="3">
    <source>
        <dbReference type="ARBA" id="ARBA00005119"/>
    </source>
</evidence>
<keyword evidence="11 18" id="KW-0812">Transmembrane</keyword>
<dbReference type="InterPro" id="IPR000374">
    <property type="entry name" value="PC_trans"/>
</dbReference>
<evidence type="ECO:0000256" key="5">
    <source>
        <dbReference type="ARBA" id="ARBA00010185"/>
    </source>
</evidence>
<evidence type="ECO:0000256" key="15">
    <source>
        <dbReference type="ARBA" id="ARBA00023136"/>
    </source>
</evidence>
<evidence type="ECO:0000256" key="14">
    <source>
        <dbReference type="ARBA" id="ARBA00023098"/>
    </source>
</evidence>
<dbReference type="EMBL" id="BAAADO010000004">
    <property type="protein sequence ID" value="GAA0495813.1"/>
    <property type="molecule type" value="Genomic_DNA"/>
</dbReference>
<keyword evidence="15 19" id="KW-0472">Membrane</keyword>
<sequence length="264" mass="29624">MKERVLTAIIALLLFVPIVIYGQWLFQLVIYLLASVSLLELLKMRNIPIISWPTTISMLSLWILLYDSSMLPITFLENYSKLEWLALGVFVLLGYMVLKKNTFTFEDTGFLATSIVYVGIGFYCLMLARESGLEYLLYVLVVIWATDTGAYFVGRSLGKRKLWPNISPKKTVEGFIGGIILACVVAVIFQFIYAIGDYSVLSMIGITIIASMVGQIGDLVESAIKRTYDVKDSGKILPGHGGILDRFDSLIFMLPVLYFIGFFN</sequence>
<organism evidence="20 21">
    <name type="scientific">Salinibacillus aidingensis</name>
    <dbReference type="NCBI Taxonomy" id="237684"/>
    <lineage>
        <taxon>Bacteria</taxon>
        <taxon>Bacillati</taxon>
        <taxon>Bacillota</taxon>
        <taxon>Bacilli</taxon>
        <taxon>Bacillales</taxon>
        <taxon>Bacillaceae</taxon>
        <taxon>Salinibacillus</taxon>
    </lineage>
</organism>
<comment type="subcellular location">
    <subcellularLocation>
        <location evidence="2">Cell membrane</location>
        <topology evidence="2">Multi-pass membrane protein</topology>
    </subcellularLocation>
</comment>
<feature type="transmembrane region" description="Helical" evidence="19">
    <location>
        <begin position="78"/>
        <end position="98"/>
    </location>
</feature>
<protein>
    <recommendedName>
        <fullName evidence="7 18">Phosphatidate cytidylyltransferase</fullName>
        <ecNumber evidence="6 18">2.7.7.41</ecNumber>
    </recommendedName>
</protein>
<dbReference type="GO" id="GO:0016779">
    <property type="term" value="F:nucleotidyltransferase activity"/>
    <property type="evidence" value="ECO:0007669"/>
    <property type="project" value="UniProtKB-KW"/>
</dbReference>
<dbReference type="PROSITE" id="PS01315">
    <property type="entry name" value="CDS"/>
    <property type="match status" value="1"/>
</dbReference>
<dbReference type="PANTHER" id="PTHR46382">
    <property type="entry name" value="PHOSPHATIDATE CYTIDYLYLTRANSFERASE"/>
    <property type="match status" value="1"/>
</dbReference>
<comment type="pathway">
    <text evidence="3 18">Phospholipid metabolism; CDP-diacylglycerol biosynthesis; CDP-diacylglycerol from sn-glycerol 3-phosphate: step 3/3.</text>
</comment>
<keyword evidence="12 18" id="KW-0548">Nucleotidyltransferase</keyword>
<feature type="transmembrane region" description="Helical" evidence="19">
    <location>
        <begin position="6"/>
        <end position="34"/>
    </location>
</feature>
<keyword evidence="9" id="KW-0444">Lipid biosynthesis</keyword>
<evidence type="ECO:0000256" key="17">
    <source>
        <dbReference type="ARBA" id="ARBA00023264"/>
    </source>
</evidence>
<evidence type="ECO:0000313" key="21">
    <source>
        <dbReference type="Proteomes" id="UP001500880"/>
    </source>
</evidence>
<evidence type="ECO:0000256" key="13">
    <source>
        <dbReference type="ARBA" id="ARBA00022989"/>
    </source>
</evidence>
<evidence type="ECO:0000256" key="19">
    <source>
        <dbReference type="SAM" id="Phobius"/>
    </source>
</evidence>
<evidence type="ECO:0000256" key="9">
    <source>
        <dbReference type="ARBA" id="ARBA00022516"/>
    </source>
</evidence>
<evidence type="ECO:0000256" key="2">
    <source>
        <dbReference type="ARBA" id="ARBA00004651"/>
    </source>
</evidence>
<dbReference type="Proteomes" id="UP001500880">
    <property type="component" value="Unassembled WGS sequence"/>
</dbReference>
<feature type="transmembrane region" description="Helical" evidence="19">
    <location>
        <begin position="175"/>
        <end position="195"/>
    </location>
</feature>
<evidence type="ECO:0000256" key="10">
    <source>
        <dbReference type="ARBA" id="ARBA00022679"/>
    </source>
</evidence>
<evidence type="ECO:0000256" key="12">
    <source>
        <dbReference type="ARBA" id="ARBA00022695"/>
    </source>
</evidence>
<keyword evidence="13 19" id="KW-1133">Transmembrane helix</keyword>
<evidence type="ECO:0000256" key="8">
    <source>
        <dbReference type="ARBA" id="ARBA00022475"/>
    </source>
</evidence>